<dbReference type="InterPro" id="IPR037034">
    <property type="entry name" value="RNA_pol_Rpb2_2_sf"/>
</dbReference>
<dbReference type="Gene3D" id="2.40.50.100">
    <property type="match status" value="1"/>
</dbReference>
<dbReference type="InterPro" id="IPR007641">
    <property type="entry name" value="RNA_pol_Rpb2_7"/>
</dbReference>
<dbReference type="Gene3D" id="3.90.1100.10">
    <property type="match status" value="1"/>
</dbReference>
<dbReference type="Pfam" id="PF04560">
    <property type="entry name" value="RNA_pol_Rpb2_7"/>
    <property type="match status" value="1"/>
</dbReference>
<feature type="compositionally biased region" description="Basic and acidic residues" evidence="8">
    <location>
        <begin position="1093"/>
        <end position="1108"/>
    </location>
</feature>
<evidence type="ECO:0000259" key="14">
    <source>
        <dbReference type="Pfam" id="PF10385"/>
    </source>
</evidence>
<dbReference type="CDD" id="cd00653">
    <property type="entry name" value="RNA_pol_B_RPB2"/>
    <property type="match status" value="1"/>
</dbReference>
<dbReference type="Pfam" id="PF00562">
    <property type="entry name" value="RNA_pol_Rpb2_6"/>
    <property type="match status" value="1"/>
</dbReference>
<dbReference type="InterPro" id="IPR037033">
    <property type="entry name" value="DNA-dir_RNAP_su2_hyb_sf"/>
</dbReference>
<dbReference type="Gene3D" id="3.90.1800.10">
    <property type="entry name" value="RNA polymerase alpha subunit dimerisation domain"/>
    <property type="match status" value="1"/>
</dbReference>
<evidence type="ECO:0000256" key="2">
    <source>
        <dbReference type="ARBA" id="ARBA00022679"/>
    </source>
</evidence>
<keyword evidence="1 6" id="KW-0240">DNA-directed RNA polymerase</keyword>
<evidence type="ECO:0000256" key="4">
    <source>
        <dbReference type="ARBA" id="ARBA00023163"/>
    </source>
</evidence>
<evidence type="ECO:0000256" key="7">
    <source>
        <dbReference type="RuleBase" id="RU000434"/>
    </source>
</evidence>
<protein>
    <recommendedName>
        <fullName evidence="6">DNA-directed RNA polymerase subunit beta</fullName>
        <shortName evidence="6">RNAP subunit beta</shortName>
        <ecNumber evidence="6">2.7.7.6</ecNumber>
    </recommendedName>
    <alternativeName>
        <fullName evidence="6">RNA polymerase subunit beta</fullName>
    </alternativeName>
    <alternativeName>
        <fullName evidence="6">Transcriptase subunit beta</fullName>
    </alternativeName>
</protein>
<dbReference type="SUPFAM" id="SSF64484">
    <property type="entry name" value="beta and beta-prime subunits of DNA dependent RNA-polymerase"/>
    <property type="match status" value="1"/>
</dbReference>
<evidence type="ECO:0000259" key="10">
    <source>
        <dbReference type="Pfam" id="PF04560"/>
    </source>
</evidence>
<comment type="similarity">
    <text evidence="6 7">Belongs to the RNA polymerase beta chain family.</text>
</comment>
<dbReference type="InterPro" id="IPR010243">
    <property type="entry name" value="RNA_pol_bsu_bac"/>
</dbReference>
<organism evidence="15 16">
    <name type="scientific">candidate division WWE3 bacterium CG22_combo_CG10-13_8_21_14_all_39_12</name>
    <dbReference type="NCBI Taxonomy" id="1975094"/>
    <lineage>
        <taxon>Bacteria</taxon>
        <taxon>Katanobacteria</taxon>
    </lineage>
</organism>
<dbReference type="PANTHER" id="PTHR20856">
    <property type="entry name" value="DNA-DIRECTED RNA POLYMERASE I SUBUNIT 2"/>
    <property type="match status" value="1"/>
</dbReference>
<name>A0A2H0BF66_UNCKA</name>
<evidence type="ECO:0000313" key="15">
    <source>
        <dbReference type="EMBL" id="PIP56264.1"/>
    </source>
</evidence>
<dbReference type="Gene3D" id="3.90.1110.10">
    <property type="entry name" value="RNA polymerase Rpb2, domain 2"/>
    <property type="match status" value="1"/>
</dbReference>
<dbReference type="Pfam" id="PF04561">
    <property type="entry name" value="RNA_pol_Rpb2_2"/>
    <property type="match status" value="1"/>
</dbReference>
<dbReference type="InterPro" id="IPR007644">
    <property type="entry name" value="RNA_pol_bsu_protrusion"/>
</dbReference>
<feature type="domain" description="DNA-directed RNA polymerase beta subunit external 1" evidence="14">
    <location>
        <begin position="466"/>
        <end position="533"/>
    </location>
</feature>
<keyword evidence="2 6" id="KW-0808">Transferase</keyword>
<evidence type="ECO:0000259" key="13">
    <source>
        <dbReference type="Pfam" id="PF04565"/>
    </source>
</evidence>
<comment type="function">
    <text evidence="6">DNA-dependent RNA polymerase catalyzes the transcription of DNA into RNA using the four ribonucleoside triphosphates as substrates.</text>
</comment>
<evidence type="ECO:0000313" key="16">
    <source>
        <dbReference type="Proteomes" id="UP000228495"/>
    </source>
</evidence>
<feature type="compositionally biased region" description="Acidic residues" evidence="8">
    <location>
        <begin position="1109"/>
        <end position="1119"/>
    </location>
</feature>
<dbReference type="NCBIfam" id="NF001616">
    <property type="entry name" value="PRK00405.1"/>
    <property type="match status" value="1"/>
</dbReference>
<dbReference type="HAMAP" id="MF_01321">
    <property type="entry name" value="RNApol_bact_RpoB"/>
    <property type="match status" value="1"/>
</dbReference>
<dbReference type="Pfam" id="PF04565">
    <property type="entry name" value="RNA_pol_Rpb2_3"/>
    <property type="match status" value="1"/>
</dbReference>
<evidence type="ECO:0000256" key="8">
    <source>
        <dbReference type="SAM" id="MobiDB-lite"/>
    </source>
</evidence>
<keyword evidence="4 6" id="KW-0804">Transcription</keyword>
<comment type="catalytic activity">
    <reaction evidence="5 6">
        <text>RNA(n) + a ribonucleoside 5'-triphosphate = RNA(n+1) + diphosphate</text>
        <dbReference type="Rhea" id="RHEA:21248"/>
        <dbReference type="Rhea" id="RHEA-COMP:14527"/>
        <dbReference type="Rhea" id="RHEA-COMP:17342"/>
        <dbReference type="ChEBI" id="CHEBI:33019"/>
        <dbReference type="ChEBI" id="CHEBI:61557"/>
        <dbReference type="ChEBI" id="CHEBI:140395"/>
        <dbReference type="EC" id="2.7.7.6"/>
    </reaction>
</comment>
<feature type="domain" description="RNA polymerase Rpb2" evidence="11">
    <location>
        <begin position="136"/>
        <end position="328"/>
    </location>
</feature>
<keyword evidence="3 6" id="KW-0548">Nucleotidyltransferase</keyword>
<feature type="domain" description="DNA-directed RNA polymerase subunit 2 hybrid-binding" evidence="9">
    <location>
        <begin position="597"/>
        <end position="982"/>
    </location>
</feature>
<dbReference type="EMBL" id="PCSU01000068">
    <property type="protein sequence ID" value="PIP56264.1"/>
    <property type="molecule type" value="Genomic_DNA"/>
</dbReference>
<dbReference type="GO" id="GO:0003677">
    <property type="term" value="F:DNA binding"/>
    <property type="evidence" value="ECO:0007669"/>
    <property type="project" value="UniProtKB-UniRule"/>
</dbReference>
<dbReference type="Gene3D" id="2.40.270.10">
    <property type="entry name" value="DNA-directed RNA polymerase, subunit 2, domain 6"/>
    <property type="match status" value="2"/>
</dbReference>
<dbReference type="InterPro" id="IPR042107">
    <property type="entry name" value="DNA-dir_RNA_pol_bsu_ext_1_sf"/>
</dbReference>
<gene>
    <name evidence="6" type="primary">rpoB</name>
    <name evidence="15" type="ORF">COX05_03960</name>
</gene>
<feature type="domain" description="RNA polymerase Rpb2" evidence="10">
    <location>
        <begin position="984"/>
        <end position="1058"/>
    </location>
</feature>
<dbReference type="Gene3D" id="2.30.150.10">
    <property type="entry name" value="DNA-directed RNA polymerase, beta subunit, external 1 domain"/>
    <property type="match status" value="1"/>
</dbReference>
<evidence type="ECO:0000259" key="11">
    <source>
        <dbReference type="Pfam" id="PF04561"/>
    </source>
</evidence>
<dbReference type="Proteomes" id="UP000228495">
    <property type="component" value="Unassembled WGS sequence"/>
</dbReference>
<comment type="caution">
    <text evidence="15">The sequence shown here is derived from an EMBL/GenBank/DDBJ whole genome shotgun (WGS) entry which is preliminary data.</text>
</comment>
<dbReference type="GO" id="GO:0000428">
    <property type="term" value="C:DNA-directed RNA polymerase complex"/>
    <property type="evidence" value="ECO:0007669"/>
    <property type="project" value="UniProtKB-KW"/>
</dbReference>
<reference evidence="15 16" key="1">
    <citation type="submission" date="2017-09" db="EMBL/GenBank/DDBJ databases">
        <title>Depth-based differentiation of microbial function through sediment-hosted aquifers and enrichment of novel symbionts in the deep terrestrial subsurface.</title>
        <authorList>
            <person name="Probst A.J."/>
            <person name="Ladd B."/>
            <person name="Jarett J.K."/>
            <person name="Geller-Mcgrath D.E."/>
            <person name="Sieber C.M."/>
            <person name="Emerson J.B."/>
            <person name="Anantharaman K."/>
            <person name="Thomas B.C."/>
            <person name="Malmstrom R."/>
            <person name="Stieglmeier M."/>
            <person name="Klingl A."/>
            <person name="Woyke T."/>
            <person name="Ryan C.M."/>
            <person name="Banfield J.F."/>
        </authorList>
    </citation>
    <scope>NUCLEOTIDE SEQUENCE [LARGE SCALE GENOMIC DNA]</scope>
    <source>
        <strain evidence="15">CG22_combo_CG10-13_8_21_14_all_39_12</strain>
    </source>
</reference>
<comment type="subunit">
    <text evidence="6">The RNAP catalytic core consists of 2 alpha, 1 beta, 1 beta' and 1 omega subunit. When a sigma factor is associated with the core the holoenzyme is formed, which can initiate transcription.</text>
</comment>
<feature type="domain" description="RNA polymerase Rpb2" evidence="13">
    <location>
        <begin position="389"/>
        <end position="456"/>
    </location>
</feature>
<dbReference type="GO" id="GO:0003899">
    <property type="term" value="F:DNA-directed RNA polymerase activity"/>
    <property type="evidence" value="ECO:0007669"/>
    <property type="project" value="UniProtKB-UniRule"/>
</dbReference>
<feature type="region of interest" description="Disordered" evidence="8">
    <location>
        <begin position="1083"/>
        <end position="1119"/>
    </location>
</feature>
<evidence type="ECO:0000256" key="3">
    <source>
        <dbReference type="ARBA" id="ARBA00022695"/>
    </source>
</evidence>
<evidence type="ECO:0000256" key="5">
    <source>
        <dbReference type="ARBA" id="ARBA00048552"/>
    </source>
</evidence>
<dbReference type="InterPro" id="IPR007645">
    <property type="entry name" value="RNA_pol_Rpb2_3"/>
</dbReference>
<dbReference type="Pfam" id="PF10385">
    <property type="entry name" value="RNA_pol_Rpb2_45"/>
    <property type="match status" value="1"/>
</dbReference>
<evidence type="ECO:0000259" key="9">
    <source>
        <dbReference type="Pfam" id="PF00562"/>
    </source>
</evidence>
<dbReference type="Pfam" id="PF04563">
    <property type="entry name" value="RNA_pol_Rpb2_1"/>
    <property type="match status" value="1"/>
</dbReference>
<dbReference type="EC" id="2.7.7.6" evidence="6"/>
<proteinExistence type="inferred from homology"/>
<dbReference type="GO" id="GO:0032549">
    <property type="term" value="F:ribonucleoside binding"/>
    <property type="evidence" value="ECO:0007669"/>
    <property type="project" value="InterPro"/>
</dbReference>
<dbReference type="InterPro" id="IPR007120">
    <property type="entry name" value="DNA-dir_RNAP_su2_dom"/>
</dbReference>
<dbReference type="InterPro" id="IPR007642">
    <property type="entry name" value="RNA_pol_Rpb2_2"/>
</dbReference>
<dbReference type="InterPro" id="IPR014724">
    <property type="entry name" value="RNA_pol_RPB2_OB-fold"/>
</dbReference>
<dbReference type="AlphaFoldDB" id="A0A2H0BF66"/>
<accession>A0A2H0BF66</accession>
<dbReference type="InterPro" id="IPR015712">
    <property type="entry name" value="DNA-dir_RNA_pol_su2"/>
</dbReference>
<evidence type="ECO:0000256" key="6">
    <source>
        <dbReference type="HAMAP-Rule" id="MF_01321"/>
    </source>
</evidence>
<dbReference type="GO" id="GO:0006351">
    <property type="term" value="P:DNA-templated transcription"/>
    <property type="evidence" value="ECO:0007669"/>
    <property type="project" value="UniProtKB-UniRule"/>
</dbReference>
<dbReference type="InterPro" id="IPR019462">
    <property type="entry name" value="DNA-dir_RNA_pol_bsu_external_1"/>
</dbReference>
<evidence type="ECO:0000259" key="12">
    <source>
        <dbReference type="Pfam" id="PF04563"/>
    </source>
</evidence>
<evidence type="ECO:0000256" key="1">
    <source>
        <dbReference type="ARBA" id="ARBA00022478"/>
    </source>
</evidence>
<dbReference type="Gene3D" id="2.40.50.150">
    <property type="match status" value="1"/>
</dbReference>
<sequence>MAKNRERIQLGAASAHSPLEVPNLADVQFQSYQWFINTGLSEVLSEVSPIDDYTSENYSLALSNLKVEKPNSTWEESIDKGLTFGARISAQSTLTNIESGKRTSQEVYLGELPLMTNRGSFIINGTERVIVHQLTRSPGVFFESDFSDRLQKNLYKAAIRPERGAWIEIETNKNNTLTARINRGRKISATTLLKAFGLRHKEIVAAFENMGLSPEEDYIGRTLETDIATNQEEAFLEIYGIMRPGDPRILENAADYFNGMFMDTRRFSLSHVGRYHMNNRFKTDFPYTKENFLLRHEDLINTFRKLIDLNVTQGTPDNIDHLSNRRVRSVGELAQQAFRIGFIRLERNIKDRLSIADPTVTLTPNILVNARPIVASMNEFFGSGQLSHYMDQTNPLAELEHLRRVSSLGPGGLTRDRAGIAVRDVQPSHYGRVDAIMTPEGPNIGLNLQLATYTRVNEFGFLEAPYRKVEHKGKDAFVTDEVVYLSADDEEQYRIAEATILTNDKGKITVDRAPVRYEGDFVLAYTPDIDFVDAHPAIMTGVSSGSIPFISSDAGARAQVASNMSKQAVPLITPMAPIVGTGIEPHVIAATGRSIVSKNDGTVEYVDSERIEVRTDNRDLDVYYLTKFRRTNDNSCYNNTPIVEKGQEVKEGEVLVDGPSSQNGDLALGKDLLVAYMPWGGYNYEDSIVISERLVKDDELTSIHIKEYVAQVMDTKLGPEDVTRDIPNVSEETLANLDESGIVTLGAEVKAGDILIGKIAPKGEQELTAEERLLRAIFGEKAREIRDTSLRLPHGDYGTVISITVLDKDNGDELGPGVLKSIKVQVAQKRKISVGDKISGRHFSKGIVAKIVPEEDLPYMDDGTPVDVILNPGSILSRMVIGMIIETHLGWAGKVLGEKYSVPAFDRVDPNLISNKLAEAGLPADGKVTLYDGRTGEAFKHKVMVGSTHIMKLHHLIDDKAHARSTGPYSLVTQQPLGGKAQMGGQRIGEMEVWALEAYGAAHILQEMLTLKSDDVVGRAKAFEAIIKGLPIPEARLPEAFKLLIKELNSLGLSVEAISDSKDTTGIDASRIIESATLADDRPLEETPLVKSISEDSKETKKTNKTTDEIVDEDKVSEE</sequence>
<feature type="domain" description="RNA polymerase beta subunit protrusion" evidence="12">
    <location>
        <begin position="24"/>
        <end position="373"/>
    </location>
</feature>